<sequence>MDIAKRVTILKGYETEIYSVCLHLLQCEEKAIEAAKTALFNIIKDDKFFHHKEKDSEEWMRKEATKASMDIYKKSIRVEYGRVIHN</sequence>
<name>A0ABR5A540_9BACL</name>
<reference evidence="1 2" key="1">
    <citation type="submission" date="2014-12" db="EMBL/GenBank/DDBJ databases">
        <title>Draft genome sequence of Cohnella kolymensis strain B-2846.</title>
        <authorList>
            <person name="Karlyshev A.V."/>
            <person name="Kudryashova E.B."/>
        </authorList>
    </citation>
    <scope>NUCLEOTIDE SEQUENCE [LARGE SCALE GENOMIC DNA]</scope>
    <source>
        <strain evidence="1 2">VKM B-2846</strain>
    </source>
</reference>
<gene>
    <name evidence="1" type="ORF">SD71_10200</name>
</gene>
<comment type="caution">
    <text evidence="1">The sequence shown here is derived from an EMBL/GenBank/DDBJ whole genome shotgun (WGS) entry which is preliminary data.</text>
</comment>
<keyword evidence="2" id="KW-1185">Reference proteome</keyword>
<protein>
    <recommendedName>
        <fullName evidence="3">HEPN domain-containing protein</fullName>
    </recommendedName>
</protein>
<accession>A0ABR5A540</accession>
<evidence type="ECO:0000313" key="1">
    <source>
        <dbReference type="EMBL" id="KIL35778.1"/>
    </source>
</evidence>
<proteinExistence type="predicted"/>
<organism evidence="1 2">
    <name type="scientific">Cohnella kolymensis</name>
    <dbReference type="NCBI Taxonomy" id="1590652"/>
    <lineage>
        <taxon>Bacteria</taxon>
        <taxon>Bacillati</taxon>
        <taxon>Bacillota</taxon>
        <taxon>Bacilli</taxon>
        <taxon>Bacillales</taxon>
        <taxon>Paenibacillaceae</taxon>
        <taxon>Cohnella</taxon>
    </lineage>
</organism>
<dbReference type="Proteomes" id="UP000054526">
    <property type="component" value="Unassembled WGS sequence"/>
</dbReference>
<evidence type="ECO:0008006" key="3">
    <source>
        <dbReference type="Google" id="ProtNLM"/>
    </source>
</evidence>
<evidence type="ECO:0000313" key="2">
    <source>
        <dbReference type="Proteomes" id="UP000054526"/>
    </source>
</evidence>
<dbReference type="EMBL" id="JXAL01000016">
    <property type="protein sequence ID" value="KIL35778.1"/>
    <property type="molecule type" value="Genomic_DNA"/>
</dbReference>